<comment type="caution">
    <text evidence="2">The sequence shown here is derived from an EMBL/GenBank/DDBJ whole genome shotgun (WGS) entry which is preliminary data.</text>
</comment>
<proteinExistence type="predicted"/>
<keyword evidence="1" id="KW-0812">Transmembrane</keyword>
<sequence length="66" mass="7144">MFSFIVLLTVLIANAVLAAVAFVLPQVVDTIPANARRGLLSLGGIALFNVAVALTFYYLYVHEFSK</sequence>
<keyword evidence="3" id="KW-1185">Reference proteome</keyword>
<dbReference type="EMBL" id="JAFMYW010000001">
    <property type="protein sequence ID" value="MBO0947539.1"/>
    <property type="molecule type" value="Genomic_DNA"/>
</dbReference>
<evidence type="ECO:0000313" key="3">
    <source>
        <dbReference type="Proteomes" id="UP000664628"/>
    </source>
</evidence>
<reference evidence="2 3" key="1">
    <citation type="submission" date="2021-03" db="EMBL/GenBank/DDBJ databases">
        <title>Fibrella sp. HMF5405 genome sequencing and assembly.</title>
        <authorList>
            <person name="Kang H."/>
            <person name="Kim H."/>
            <person name="Bae S."/>
            <person name="Joh K."/>
        </authorList>
    </citation>
    <scope>NUCLEOTIDE SEQUENCE [LARGE SCALE GENOMIC DNA]</scope>
    <source>
        <strain evidence="2 3">HMF5405</strain>
    </source>
</reference>
<keyword evidence="1" id="KW-0472">Membrane</keyword>
<organism evidence="2 3">
    <name type="scientific">Fibrella forsythiae</name>
    <dbReference type="NCBI Taxonomy" id="2817061"/>
    <lineage>
        <taxon>Bacteria</taxon>
        <taxon>Pseudomonadati</taxon>
        <taxon>Bacteroidota</taxon>
        <taxon>Cytophagia</taxon>
        <taxon>Cytophagales</taxon>
        <taxon>Spirosomataceae</taxon>
        <taxon>Fibrella</taxon>
    </lineage>
</organism>
<feature type="transmembrane region" description="Helical" evidence="1">
    <location>
        <begin position="42"/>
        <end position="61"/>
    </location>
</feature>
<accession>A0ABS3JC12</accession>
<name>A0ABS3JC12_9BACT</name>
<dbReference type="RefSeq" id="WP_207327447.1">
    <property type="nucleotide sequence ID" value="NZ_JAFMYW010000001.1"/>
</dbReference>
<protein>
    <submittedName>
        <fullName evidence="2">Uncharacterized protein</fullName>
    </submittedName>
</protein>
<evidence type="ECO:0000313" key="2">
    <source>
        <dbReference type="EMBL" id="MBO0947539.1"/>
    </source>
</evidence>
<evidence type="ECO:0000256" key="1">
    <source>
        <dbReference type="SAM" id="Phobius"/>
    </source>
</evidence>
<gene>
    <name evidence="2" type="ORF">J2I46_03035</name>
</gene>
<dbReference type="Proteomes" id="UP000664628">
    <property type="component" value="Unassembled WGS sequence"/>
</dbReference>
<keyword evidence="1" id="KW-1133">Transmembrane helix</keyword>